<name>H1PVS5_9FUSO</name>
<dbReference type="AlphaFoldDB" id="H1PVS5"/>
<protein>
    <recommendedName>
        <fullName evidence="3">TP901-1 family phage major tail protein</fullName>
    </recommendedName>
</protein>
<dbReference type="Proteomes" id="UP000003233">
    <property type="component" value="Unassembled WGS sequence"/>
</dbReference>
<keyword evidence="2" id="KW-1185">Reference proteome</keyword>
<accession>H1PVS5</accession>
<reference evidence="1 2" key="1">
    <citation type="submission" date="2012-07" db="EMBL/GenBank/DDBJ databases">
        <title>The Genome Sequence of Fusobacterium ulcerans 12_1B.</title>
        <authorList>
            <consortium name="The Broad Institute Genome Sequencing Platform"/>
            <person name="Earl A."/>
            <person name="Ward D."/>
            <person name="Feldgarden M."/>
            <person name="Gevers D."/>
            <person name="Strauss J."/>
            <person name="Ambrose C.E."/>
            <person name="Allen-Vercoe E."/>
            <person name="Walker B."/>
            <person name="Young S.K."/>
            <person name="Zeng Q."/>
            <person name="Gargeya S."/>
            <person name="Fitzgerald M."/>
            <person name="Haas B."/>
            <person name="Abouelleil A."/>
            <person name="Alvarado L."/>
            <person name="Arachchi H.M."/>
            <person name="Berlin A.M."/>
            <person name="Chapman S.B."/>
            <person name="Goldberg J."/>
            <person name="Griggs A."/>
            <person name="Gujja S."/>
            <person name="Hansen M."/>
            <person name="Howarth C."/>
            <person name="Imamovic A."/>
            <person name="Larimer J."/>
            <person name="McCowen C."/>
            <person name="Montmayeur A."/>
            <person name="Murphy C."/>
            <person name="Neiman D."/>
            <person name="Pearson M."/>
            <person name="Priest M."/>
            <person name="Roberts A."/>
            <person name="Saif S."/>
            <person name="Shea T."/>
            <person name="Sisk P."/>
            <person name="Sykes S."/>
            <person name="Wortman J."/>
            <person name="Nusbaum C."/>
            <person name="Birren B."/>
        </authorList>
    </citation>
    <scope>NUCLEOTIDE SEQUENCE [LARGE SCALE GENOMIC DNA]</scope>
    <source>
        <strain evidence="1 2">12_1B</strain>
    </source>
</reference>
<dbReference type="RefSeq" id="WP_008698246.1">
    <property type="nucleotide sequence ID" value="NZ_KE161009.1"/>
</dbReference>
<dbReference type="EMBL" id="AGWJ02000023">
    <property type="protein sequence ID" value="EHO79779.1"/>
    <property type="molecule type" value="Genomic_DNA"/>
</dbReference>
<organism evidence="1 2">
    <name type="scientific">Fusobacterium ulcerans 12-1B</name>
    <dbReference type="NCBI Taxonomy" id="457404"/>
    <lineage>
        <taxon>Bacteria</taxon>
        <taxon>Fusobacteriati</taxon>
        <taxon>Fusobacteriota</taxon>
        <taxon>Fusobacteriia</taxon>
        <taxon>Fusobacteriales</taxon>
        <taxon>Fusobacteriaceae</taxon>
        <taxon>Fusobacterium</taxon>
    </lineage>
</organism>
<evidence type="ECO:0000313" key="2">
    <source>
        <dbReference type="Proteomes" id="UP000003233"/>
    </source>
</evidence>
<sequence length="136" mass="15086">MYDANRDFLTIDGTDFSGIFDGEGSFTTSRSGDSVGFRTDSSGKLITWKNTDNTITGTITLRADAKTALKKLRQLMNTYKQFSITRDNRNPGGQKTSYINCYITNDGEETKNSSGEPTARTFSFIGENKITEEGVY</sequence>
<dbReference type="PATRIC" id="fig|457404.5.peg.2633"/>
<evidence type="ECO:0000313" key="1">
    <source>
        <dbReference type="EMBL" id="EHO79779.1"/>
    </source>
</evidence>
<dbReference type="HOGENOM" id="CLU_1872437_0_0_0"/>
<proteinExistence type="predicted"/>
<comment type="caution">
    <text evidence="1">The sequence shown here is derived from an EMBL/GenBank/DDBJ whole genome shotgun (WGS) entry which is preliminary data.</text>
</comment>
<gene>
    <name evidence="1" type="ORF">HMPREF0402_02518</name>
</gene>
<dbReference type="BioCyc" id="FSP457404-HMP:GTSQ-2544-MONOMER"/>
<evidence type="ECO:0008006" key="3">
    <source>
        <dbReference type="Google" id="ProtNLM"/>
    </source>
</evidence>